<proteinExistence type="predicted"/>
<gene>
    <name evidence="3" type="ORF">IGS68_11730</name>
</gene>
<evidence type="ECO:0000256" key="1">
    <source>
        <dbReference type="SAM" id="MobiDB-lite"/>
    </source>
</evidence>
<reference evidence="3" key="1">
    <citation type="submission" date="2021-02" db="EMBL/GenBank/DDBJ databases">
        <title>Skermanella TT6 skin isolate.</title>
        <authorList>
            <person name="Lee K."/>
            <person name="Ganzorig M."/>
        </authorList>
    </citation>
    <scope>NUCLEOTIDE SEQUENCE</scope>
    <source>
        <strain evidence="3">TT6</strain>
    </source>
</reference>
<accession>A0ABX7BBR0</accession>
<evidence type="ECO:0000256" key="2">
    <source>
        <dbReference type="SAM" id="SignalP"/>
    </source>
</evidence>
<protein>
    <submittedName>
        <fullName evidence="3">Uncharacterized protein</fullName>
    </submittedName>
</protein>
<dbReference type="Proteomes" id="UP000595197">
    <property type="component" value="Chromosome"/>
</dbReference>
<feature type="compositionally biased region" description="Low complexity" evidence="1">
    <location>
        <begin position="202"/>
        <end position="218"/>
    </location>
</feature>
<feature type="chain" id="PRO_5046523268" evidence="2">
    <location>
        <begin position="39"/>
        <end position="238"/>
    </location>
</feature>
<evidence type="ECO:0000313" key="3">
    <source>
        <dbReference type="EMBL" id="QQP91826.1"/>
    </source>
</evidence>
<feature type="region of interest" description="Disordered" evidence="1">
    <location>
        <begin position="189"/>
        <end position="238"/>
    </location>
</feature>
<sequence>MSSAIEPHREKPARRSARRIVTAVTAACVLAASSSAWAKSACYSPAEYDAEQAMRLHTELMVIGLTCNSVQQERNLFAKYQSFTTKHRTQLMTWEKVLIGHFRETDKSNPTRRFDDFRTVLANEIAQRAALLTPPVFCQSHSDRVDQAMAMTDGELKKYLSTEDAGQIAAAPPCGVKVAELLGDEGVPQVAQASSKPQVQGSKASKTASKASPAKVASTGKSAPAKPNKTVVTAAKVD</sequence>
<dbReference type="RefSeq" id="WP_201080144.1">
    <property type="nucleotide sequence ID" value="NZ_CP067420.1"/>
</dbReference>
<dbReference type="EMBL" id="CP067420">
    <property type="protein sequence ID" value="QQP91826.1"/>
    <property type="molecule type" value="Genomic_DNA"/>
</dbReference>
<evidence type="ECO:0000313" key="4">
    <source>
        <dbReference type="Proteomes" id="UP000595197"/>
    </source>
</evidence>
<keyword evidence="4" id="KW-1185">Reference proteome</keyword>
<feature type="compositionally biased region" description="Polar residues" evidence="1">
    <location>
        <begin position="191"/>
        <end position="201"/>
    </location>
</feature>
<keyword evidence="2" id="KW-0732">Signal</keyword>
<organism evidence="3 4">
    <name type="scientific">Skermanella cutis</name>
    <dbReference type="NCBI Taxonomy" id="2775420"/>
    <lineage>
        <taxon>Bacteria</taxon>
        <taxon>Pseudomonadati</taxon>
        <taxon>Pseudomonadota</taxon>
        <taxon>Alphaproteobacteria</taxon>
        <taxon>Rhodospirillales</taxon>
        <taxon>Azospirillaceae</taxon>
        <taxon>Skermanella</taxon>
    </lineage>
</organism>
<feature type="signal peptide" evidence="2">
    <location>
        <begin position="1"/>
        <end position="38"/>
    </location>
</feature>
<name>A0ABX7BBR0_9PROT</name>